<sequence length="52" mass="6035">MGGLLALQEFYQEGDLNNIYQLVQIINTKSKQFTNLPLDNVITKIANFKFRM</sequence>
<name>A0A1W1CTD4_9ZZZZ</name>
<proteinExistence type="predicted"/>
<accession>A0A1W1CTD4</accession>
<dbReference type="AlphaFoldDB" id="A0A1W1CTD4"/>
<protein>
    <submittedName>
        <fullName evidence="1">Uncharacterized protein</fullName>
    </submittedName>
</protein>
<evidence type="ECO:0000313" key="1">
    <source>
        <dbReference type="EMBL" id="SFV68993.1"/>
    </source>
</evidence>
<dbReference type="EMBL" id="FPHJ01000065">
    <property type="protein sequence ID" value="SFV68993.1"/>
    <property type="molecule type" value="Genomic_DNA"/>
</dbReference>
<organism evidence="1">
    <name type="scientific">hydrothermal vent metagenome</name>
    <dbReference type="NCBI Taxonomy" id="652676"/>
    <lineage>
        <taxon>unclassified sequences</taxon>
        <taxon>metagenomes</taxon>
        <taxon>ecological metagenomes</taxon>
    </lineage>
</organism>
<gene>
    <name evidence="1" type="ORF">MNB_SUP05-5-6</name>
</gene>
<reference evidence="1" key="1">
    <citation type="submission" date="2016-10" db="EMBL/GenBank/DDBJ databases">
        <authorList>
            <person name="de Groot N.N."/>
        </authorList>
    </citation>
    <scope>NUCLEOTIDE SEQUENCE</scope>
</reference>